<accession>A0ABQ8F061</accession>
<evidence type="ECO:0000256" key="3">
    <source>
        <dbReference type="SAM" id="MobiDB-lite"/>
    </source>
</evidence>
<evidence type="ECO:0000313" key="5">
    <source>
        <dbReference type="EMBL" id="KAH6589730.1"/>
    </source>
</evidence>
<gene>
    <name evidence="5" type="ORF">BASA50_009822</name>
</gene>
<dbReference type="PANTHER" id="PTHR32385:SF23">
    <property type="entry name" value="NUCLEOTIDE-DIPHOSPHO-SUGAR TRANSFERASE"/>
    <property type="match status" value="1"/>
</dbReference>
<sequence>MPQETPYTPFTREGPDHVDNSDSSDINSHSTKYVNKTITYASDMKFQSSHSDTKKSLLKPPKKGNPSYKKLIVIMIGFLSLLYVVVIVKHALSQCPASIELDDTVTTRVALANNSHPPYVPIPHIIHQSWKTQILPYKFQAWRDTWINHHKEWEYILWTDSDNIKICKDHFPWMLERFQAFPKNINRADTARYMYMYLHGGFYADLDMECLKPHTVIAQRGGLVAPLMSRDYSFEHNIPNAWMGSAPRHPFWIFLLNKIKDRPLDNEIESATGPVVMYHALREFEKDYLDETMPPITYMSPETILPYDWHNTANLIEICSAQRDTLDPEKCKKAVDPDLKAFAITYWSHTWGDGDATVAIMVTIRVAMAQFALHLHSTLSLLHLYQLISLPPLPLSILYDDRSAMCSIKSSSYRSVFLVLLFVVGVTLFMLPPNMLRAPISWVVNCRAPTVYTPGTAATKPTPIPRIIHHSWKTQDLPKKFVIWRDSWRDQHPFWEHKLWTDSDNLKLCTEDFPWFLDTYNSMAKNINRADAARYMYMYKFGGFYSDLDVECIKNHMPLARWGGLILPLMSDDYLFDNNIPNAWMGSIPGHPFWLFLLKRISSNELPGRVEAVAGPMALREGAVAYSAFHGVVNTFPIHYVEPGIVFPYDWHRPEGVWKICSAQSPKANFTMCKQILDPKHRAYSITYWSHTWGDGTTNVDKDEVADDSLLYRRKVTSLTSVYREMRE</sequence>
<dbReference type="PANTHER" id="PTHR32385">
    <property type="entry name" value="MANNOSYL PHOSPHORYLINOSITOL CERAMIDE SYNTHASE"/>
    <property type="match status" value="1"/>
</dbReference>
<evidence type="ECO:0000256" key="1">
    <source>
        <dbReference type="ARBA" id="ARBA00009003"/>
    </source>
</evidence>
<keyword evidence="4" id="KW-0812">Transmembrane</keyword>
<organism evidence="5 6">
    <name type="scientific">Batrachochytrium salamandrivorans</name>
    <dbReference type="NCBI Taxonomy" id="1357716"/>
    <lineage>
        <taxon>Eukaryota</taxon>
        <taxon>Fungi</taxon>
        <taxon>Fungi incertae sedis</taxon>
        <taxon>Chytridiomycota</taxon>
        <taxon>Chytridiomycota incertae sedis</taxon>
        <taxon>Chytridiomycetes</taxon>
        <taxon>Rhizophydiales</taxon>
        <taxon>Rhizophydiales incertae sedis</taxon>
        <taxon>Batrachochytrium</taxon>
    </lineage>
</organism>
<comment type="similarity">
    <text evidence="1">Belongs to the glycosyltransferase 32 family.</text>
</comment>
<dbReference type="InterPro" id="IPR029044">
    <property type="entry name" value="Nucleotide-diphossugar_trans"/>
</dbReference>
<comment type="caution">
    <text evidence="5">The sequence shown here is derived from an EMBL/GenBank/DDBJ whole genome shotgun (WGS) entry which is preliminary data.</text>
</comment>
<dbReference type="InterPro" id="IPR051706">
    <property type="entry name" value="Glycosyltransferase_domain"/>
</dbReference>
<evidence type="ECO:0000256" key="2">
    <source>
        <dbReference type="ARBA" id="ARBA00022679"/>
    </source>
</evidence>
<reference evidence="5 6" key="1">
    <citation type="submission" date="2021-02" db="EMBL/GenBank/DDBJ databases">
        <title>Variation within the Batrachochytrium salamandrivorans European outbreak.</title>
        <authorList>
            <person name="Kelly M."/>
            <person name="Pasmans F."/>
            <person name="Shea T.P."/>
            <person name="Munoz J.F."/>
            <person name="Carranza S."/>
            <person name="Cuomo C.A."/>
            <person name="Martel A."/>
        </authorList>
    </citation>
    <scope>NUCLEOTIDE SEQUENCE [LARGE SCALE GENOMIC DNA]</scope>
    <source>
        <strain evidence="5 6">AMFP18/2</strain>
    </source>
</reference>
<dbReference type="EMBL" id="JAFCIX010000441">
    <property type="protein sequence ID" value="KAH6589730.1"/>
    <property type="molecule type" value="Genomic_DNA"/>
</dbReference>
<feature type="transmembrane region" description="Helical" evidence="4">
    <location>
        <begin position="412"/>
        <end position="431"/>
    </location>
</feature>
<feature type="region of interest" description="Disordered" evidence="3">
    <location>
        <begin position="1"/>
        <end position="29"/>
    </location>
</feature>
<dbReference type="SUPFAM" id="SSF53448">
    <property type="entry name" value="Nucleotide-diphospho-sugar transferases"/>
    <property type="match status" value="2"/>
</dbReference>
<dbReference type="Proteomes" id="UP001648503">
    <property type="component" value="Unassembled WGS sequence"/>
</dbReference>
<proteinExistence type="inferred from homology"/>
<dbReference type="InterPro" id="IPR007577">
    <property type="entry name" value="GlycoTrfase_DXD_sugar-bd_CS"/>
</dbReference>
<keyword evidence="2" id="KW-0808">Transferase</keyword>
<keyword evidence="6" id="KW-1185">Reference proteome</keyword>
<keyword evidence="4" id="KW-0472">Membrane</keyword>
<name>A0ABQ8F061_9FUNG</name>
<protein>
    <submittedName>
        <fullName evidence="5">Uncharacterized protein</fullName>
    </submittedName>
</protein>
<feature type="transmembrane region" description="Helical" evidence="4">
    <location>
        <begin position="71"/>
        <end position="92"/>
    </location>
</feature>
<keyword evidence="4" id="KW-1133">Transmembrane helix</keyword>
<evidence type="ECO:0000256" key="4">
    <source>
        <dbReference type="SAM" id="Phobius"/>
    </source>
</evidence>
<evidence type="ECO:0000313" key="6">
    <source>
        <dbReference type="Proteomes" id="UP001648503"/>
    </source>
</evidence>
<dbReference type="Pfam" id="PF04488">
    <property type="entry name" value="Gly_transf_sug"/>
    <property type="match status" value="2"/>
</dbReference>
<dbReference type="Gene3D" id="3.90.550.20">
    <property type="match status" value="2"/>
</dbReference>